<name>A9FKB2_SORC5</name>
<evidence type="ECO:0000313" key="3">
    <source>
        <dbReference type="Proteomes" id="UP000002139"/>
    </source>
</evidence>
<feature type="compositionally biased region" description="Gly residues" evidence="1">
    <location>
        <begin position="83"/>
        <end position="108"/>
    </location>
</feature>
<accession>A9FKB2</accession>
<evidence type="ECO:0000313" key="2">
    <source>
        <dbReference type="EMBL" id="CAN95100.1"/>
    </source>
</evidence>
<sequence length="279" mass="28139">MWHHAPMRTITDRLTRSARYLAFAAMPFAILNCSSSDPDVSGDGGGTAASTSSQSASSSGSTSSSADSSSSSGGDPTTTTTSGAGGSGEGGATGAGGSGEGGSGGSGGAPSEEFALASTNHEEGAKFADKYTCQTAGFQNSVMPELHWTPGPAGTKSYAITFIDVTLAHATPSQANGYHWVLYNIPATTTSLPEGFKQADATELGAKQNSNYLGPCPNFGSSTGTKTDTYEFTIYALAEESITITGTGTAAVRDAETKLEAKNLGSAKLTGTSNAFSTR</sequence>
<dbReference type="CDD" id="cd00865">
    <property type="entry name" value="PEBP_bact_arch"/>
    <property type="match status" value="1"/>
</dbReference>
<reference evidence="2 3" key="1">
    <citation type="journal article" date="2007" name="Nat. Biotechnol.">
        <title>Complete genome sequence of the myxobacterium Sorangium cellulosum.</title>
        <authorList>
            <person name="Schneiker S."/>
            <person name="Perlova O."/>
            <person name="Kaiser O."/>
            <person name="Gerth K."/>
            <person name="Alici A."/>
            <person name="Altmeyer M.O."/>
            <person name="Bartels D."/>
            <person name="Bekel T."/>
            <person name="Beyer S."/>
            <person name="Bode E."/>
            <person name="Bode H.B."/>
            <person name="Bolten C.J."/>
            <person name="Choudhuri J.V."/>
            <person name="Doss S."/>
            <person name="Elnakady Y.A."/>
            <person name="Frank B."/>
            <person name="Gaigalat L."/>
            <person name="Goesmann A."/>
            <person name="Groeger C."/>
            <person name="Gross F."/>
            <person name="Jelsbak L."/>
            <person name="Jelsbak L."/>
            <person name="Kalinowski J."/>
            <person name="Kegler C."/>
            <person name="Knauber T."/>
            <person name="Konietzny S."/>
            <person name="Kopp M."/>
            <person name="Krause L."/>
            <person name="Krug D."/>
            <person name="Linke B."/>
            <person name="Mahmud T."/>
            <person name="Martinez-Arias R."/>
            <person name="McHardy A.C."/>
            <person name="Merai M."/>
            <person name="Meyer F."/>
            <person name="Mormann S."/>
            <person name="Munoz-Dorado J."/>
            <person name="Perez J."/>
            <person name="Pradella S."/>
            <person name="Rachid S."/>
            <person name="Raddatz G."/>
            <person name="Rosenau F."/>
            <person name="Rueckert C."/>
            <person name="Sasse F."/>
            <person name="Scharfe M."/>
            <person name="Schuster S.C."/>
            <person name="Suen G."/>
            <person name="Treuner-Lange A."/>
            <person name="Velicer G.J."/>
            <person name="Vorholter F.-J."/>
            <person name="Weissman K.J."/>
            <person name="Welch R.D."/>
            <person name="Wenzel S.C."/>
            <person name="Whitworth D.E."/>
            <person name="Wilhelm S."/>
            <person name="Wittmann C."/>
            <person name="Bloecker H."/>
            <person name="Puehler A."/>
            <person name="Mueller R."/>
        </authorList>
    </citation>
    <scope>NUCLEOTIDE SEQUENCE [LARGE SCALE GENOMIC DNA]</scope>
    <source>
        <strain evidence="3">So ce56</strain>
    </source>
</reference>
<dbReference type="InterPro" id="IPR008914">
    <property type="entry name" value="PEBP"/>
</dbReference>
<keyword evidence="3" id="KW-1185">Reference proteome</keyword>
<dbReference type="Proteomes" id="UP000002139">
    <property type="component" value="Chromosome"/>
</dbReference>
<dbReference type="AlphaFoldDB" id="A9FKB2"/>
<dbReference type="InterPro" id="IPR036610">
    <property type="entry name" value="PEBP-like_sf"/>
</dbReference>
<proteinExistence type="predicted"/>
<organism evidence="2 3">
    <name type="scientific">Sorangium cellulosum (strain So ce56)</name>
    <name type="common">Polyangium cellulosum (strain So ce56)</name>
    <dbReference type="NCBI Taxonomy" id="448385"/>
    <lineage>
        <taxon>Bacteria</taxon>
        <taxon>Pseudomonadati</taxon>
        <taxon>Myxococcota</taxon>
        <taxon>Polyangia</taxon>
        <taxon>Polyangiales</taxon>
        <taxon>Polyangiaceae</taxon>
        <taxon>Sorangium</taxon>
    </lineage>
</organism>
<dbReference type="EMBL" id="AM746676">
    <property type="protein sequence ID" value="CAN95100.1"/>
    <property type="molecule type" value="Genomic_DNA"/>
</dbReference>
<dbReference type="SUPFAM" id="SSF49777">
    <property type="entry name" value="PEBP-like"/>
    <property type="match status" value="1"/>
</dbReference>
<gene>
    <name evidence="2" type="ordered locus">sce4937</name>
</gene>
<dbReference type="STRING" id="448385.sce4937"/>
<protein>
    <submittedName>
        <fullName evidence="2">Hypothetical 19.5 kD protein in emrE-rus intergenic region</fullName>
    </submittedName>
</protein>
<feature type="compositionally biased region" description="Low complexity" evidence="1">
    <location>
        <begin position="48"/>
        <end position="82"/>
    </location>
</feature>
<dbReference type="HOGENOM" id="CLU_997149_0_0_7"/>
<dbReference type="InterPro" id="IPR005247">
    <property type="entry name" value="YbhB_YbcL/LppC-like"/>
</dbReference>
<dbReference type="eggNOG" id="COG1881">
    <property type="taxonomic scope" value="Bacteria"/>
</dbReference>
<feature type="region of interest" description="Disordered" evidence="1">
    <location>
        <begin position="34"/>
        <end position="113"/>
    </location>
</feature>
<dbReference type="Pfam" id="PF01161">
    <property type="entry name" value="PBP"/>
    <property type="match status" value="1"/>
</dbReference>
<dbReference type="Gene3D" id="3.90.280.10">
    <property type="entry name" value="PEBP-like"/>
    <property type="match status" value="1"/>
</dbReference>
<evidence type="ECO:0000256" key="1">
    <source>
        <dbReference type="SAM" id="MobiDB-lite"/>
    </source>
</evidence>
<dbReference type="KEGG" id="scl:sce4937"/>